<dbReference type="GeneID" id="9594607"/>
<evidence type="ECO:0000313" key="4">
    <source>
        <dbReference type="Proteomes" id="UP000007431"/>
    </source>
</evidence>
<dbReference type="RefSeq" id="XP_003036154.1">
    <property type="nucleotide sequence ID" value="XM_003036108.1"/>
</dbReference>
<dbReference type="GO" id="GO:0016773">
    <property type="term" value="F:phosphotransferase activity, alcohol group as acceptor"/>
    <property type="evidence" value="ECO:0007669"/>
    <property type="project" value="UniProtKB-ARBA"/>
</dbReference>
<dbReference type="GO" id="GO:0046512">
    <property type="term" value="P:sphingosine biosynthetic process"/>
    <property type="evidence" value="ECO:0007669"/>
    <property type="project" value="TreeGrafter"/>
</dbReference>
<evidence type="ECO:0000313" key="3">
    <source>
        <dbReference type="EMBL" id="EFJ01252.1"/>
    </source>
</evidence>
<dbReference type="Pfam" id="PF00781">
    <property type="entry name" value="DAGK_cat"/>
    <property type="match status" value="1"/>
</dbReference>
<dbReference type="Gene3D" id="2.60.200.40">
    <property type="match status" value="1"/>
</dbReference>
<dbReference type="EMBL" id="GL377303">
    <property type="protein sequence ID" value="EFJ01252.1"/>
    <property type="molecule type" value="Genomic_DNA"/>
</dbReference>
<dbReference type="AlphaFoldDB" id="D8PT50"/>
<dbReference type="InterPro" id="IPR055916">
    <property type="entry name" value="DUF7493"/>
</dbReference>
<feature type="compositionally biased region" description="Basic and acidic residues" evidence="1">
    <location>
        <begin position="653"/>
        <end position="674"/>
    </location>
</feature>
<accession>D8PT50</accession>
<protein>
    <recommendedName>
        <fullName evidence="2">DAGKc domain-containing protein</fullName>
    </recommendedName>
</protein>
<dbReference type="InParanoid" id="D8PT50"/>
<feature type="region of interest" description="Disordered" evidence="1">
    <location>
        <begin position="359"/>
        <end position="426"/>
    </location>
</feature>
<dbReference type="GO" id="GO:0001727">
    <property type="term" value="F:lipid kinase activity"/>
    <property type="evidence" value="ECO:0007669"/>
    <property type="project" value="TreeGrafter"/>
</dbReference>
<keyword evidence="4" id="KW-1185">Reference proteome</keyword>
<dbReference type="InterPro" id="IPR017438">
    <property type="entry name" value="ATP-NAD_kinase_N"/>
</dbReference>
<feature type="region of interest" description="Disordered" evidence="1">
    <location>
        <begin position="618"/>
        <end position="696"/>
    </location>
</feature>
<evidence type="ECO:0000259" key="2">
    <source>
        <dbReference type="PROSITE" id="PS50146"/>
    </source>
</evidence>
<organism evidence="4">
    <name type="scientific">Schizophyllum commune (strain H4-8 / FGSC 9210)</name>
    <name type="common">Split gill fungus</name>
    <dbReference type="NCBI Taxonomy" id="578458"/>
    <lineage>
        <taxon>Eukaryota</taxon>
        <taxon>Fungi</taxon>
        <taxon>Dikarya</taxon>
        <taxon>Basidiomycota</taxon>
        <taxon>Agaricomycotina</taxon>
        <taxon>Agaricomycetes</taxon>
        <taxon>Agaricomycetidae</taxon>
        <taxon>Agaricales</taxon>
        <taxon>Schizophyllaceae</taxon>
        <taxon>Schizophyllum</taxon>
    </lineage>
</organism>
<dbReference type="PANTHER" id="PTHR12358">
    <property type="entry name" value="SPHINGOSINE KINASE"/>
    <property type="match status" value="1"/>
</dbReference>
<dbReference type="FunCoup" id="D8PT50">
    <property type="interactions" value="161"/>
</dbReference>
<dbReference type="SUPFAM" id="SSF111331">
    <property type="entry name" value="NAD kinase/diacylglycerol kinase-like"/>
    <property type="match status" value="1"/>
</dbReference>
<feature type="compositionally biased region" description="Low complexity" evidence="1">
    <location>
        <begin position="359"/>
        <end position="391"/>
    </location>
</feature>
<dbReference type="InterPro" id="IPR001206">
    <property type="entry name" value="Diacylglycerol_kinase_cat_dom"/>
</dbReference>
<dbReference type="OrthoDB" id="3853857at2759"/>
<dbReference type="GO" id="GO:0016020">
    <property type="term" value="C:membrane"/>
    <property type="evidence" value="ECO:0007669"/>
    <property type="project" value="TreeGrafter"/>
</dbReference>
<dbReference type="eggNOG" id="KOG1116">
    <property type="taxonomic scope" value="Eukaryota"/>
</dbReference>
<evidence type="ECO:0000256" key="1">
    <source>
        <dbReference type="SAM" id="MobiDB-lite"/>
    </source>
</evidence>
<dbReference type="STRING" id="578458.D8PT50"/>
<dbReference type="VEuPathDB" id="FungiDB:SCHCODRAFT_02682446"/>
<feature type="domain" description="DAGKc" evidence="2">
    <location>
        <begin position="123"/>
        <end position="263"/>
    </location>
</feature>
<dbReference type="InterPro" id="IPR050187">
    <property type="entry name" value="Lipid_Phosphate_FormReg"/>
</dbReference>
<dbReference type="InterPro" id="IPR016064">
    <property type="entry name" value="NAD/diacylglycerol_kinase_sf"/>
</dbReference>
<reference evidence="3 4" key="1">
    <citation type="journal article" date="2010" name="Nat. Biotechnol.">
        <title>Genome sequence of the model mushroom Schizophyllum commune.</title>
        <authorList>
            <person name="Ohm R.A."/>
            <person name="de Jong J.F."/>
            <person name="Lugones L.G."/>
            <person name="Aerts A."/>
            <person name="Kothe E."/>
            <person name="Stajich J.E."/>
            <person name="de Vries R.P."/>
            <person name="Record E."/>
            <person name="Levasseur A."/>
            <person name="Baker S.E."/>
            <person name="Bartholomew K.A."/>
            <person name="Coutinho P.M."/>
            <person name="Erdmann S."/>
            <person name="Fowler T.J."/>
            <person name="Gathman A.C."/>
            <person name="Lombard V."/>
            <person name="Henrissat B."/>
            <person name="Knabe N."/>
            <person name="Kuees U."/>
            <person name="Lilly W.W."/>
            <person name="Lindquist E."/>
            <person name="Lucas S."/>
            <person name="Magnuson J.K."/>
            <person name="Piumi F."/>
            <person name="Raudaskoski M."/>
            <person name="Salamov A."/>
            <person name="Schmutz J."/>
            <person name="Schwarze F.W.M.R."/>
            <person name="vanKuyk P.A."/>
            <person name="Horton J.S."/>
            <person name="Grigoriev I.V."/>
            <person name="Woesten H.A.B."/>
        </authorList>
    </citation>
    <scope>NUCLEOTIDE SEQUENCE [LARGE SCALE GENOMIC DNA]</scope>
    <source>
        <strain evidence="4">H4-8 / FGSC 9210</strain>
    </source>
</reference>
<dbReference type="Gene3D" id="3.40.50.10330">
    <property type="entry name" value="Probable inorganic polyphosphate/atp-NAD kinase, domain 1"/>
    <property type="match status" value="1"/>
</dbReference>
<feature type="region of interest" description="Disordered" evidence="1">
    <location>
        <begin position="30"/>
        <end position="50"/>
    </location>
</feature>
<dbReference type="Pfam" id="PF24321">
    <property type="entry name" value="DUF7493"/>
    <property type="match status" value="1"/>
</dbReference>
<dbReference type="Proteomes" id="UP000007431">
    <property type="component" value="Unassembled WGS sequence"/>
</dbReference>
<name>D8PT50_SCHCM</name>
<sequence>MVHRDIVIRLHGKTATLAFTDSALTVARGAATDTSSARSARSSDSASRSKSDVEVPLRNVLGAEFDEKTREIVIHFVSRKKKNGKGPHVLVKITGAVKDAENYTAKLWVDNLLQSVFTSSGVTNGRKLKVLVNPHGGQGKGLVVWRKRIEPIFKAAGCQIDLTITTHNGHAYDLAKTLALDYDAVVTVSGDGLIHEVLNGFAAHEQPTKALSIPIAPIPTGSGNGMALNLLGLADGFDVVAAALNAIRGHPMPVDLFSIVQEGKRSVSFMSQALGLMADLDLGTEHLRWMGDARFVYGFIRGVLSQKPCPIELYYKPAETDRQKMYKALQDRHATQATHQAHASTASVSFAVRPSSPFSSPATPFASSTPFSGGPANSFSGPASPTSASTPSDRRPKSPMSEDGEDGLPPLVYAKSGGGSESGEDGWTKFEDPILFVYAGKGPYVARDMMAFPASLPDDGLIDVTIHPMAPMGELLGALNGADKGDLFWRKRLTYLKAHAFHVRPVAPAPNREPQGNLSVDGERFPFKEFTVEVHQKLGRLMSMHGMYVSDFGKEGASGKGKDAAKATTAGKPDDVAKGKAPTNGVALAPPPAGKLAKTAQAPVAEAAVAAPKEVTETGVAPEVTNGTAKDVEATPATDVATHEPATGVVTHELAKEAEEPKAGIPVEKADETTCRAAPNGDAPASSATAQVAEEH</sequence>
<dbReference type="GO" id="GO:0005737">
    <property type="term" value="C:cytoplasm"/>
    <property type="evidence" value="ECO:0007669"/>
    <property type="project" value="TreeGrafter"/>
</dbReference>
<dbReference type="OMA" id="TMGNFYA"/>
<feature type="compositionally biased region" description="Low complexity" evidence="1">
    <location>
        <begin position="30"/>
        <end position="46"/>
    </location>
</feature>
<dbReference type="PROSITE" id="PS50146">
    <property type="entry name" value="DAGK"/>
    <property type="match status" value="1"/>
</dbReference>
<gene>
    <name evidence="3" type="ORF">SCHCODRAFT_105969</name>
</gene>
<feature type="non-terminal residue" evidence="3">
    <location>
        <position position="696"/>
    </location>
</feature>
<dbReference type="KEGG" id="scm:SCHCO_02682446"/>
<proteinExistence type="predicted"/>
<dbReference type="SMART" id="SM00046">
    <property type="entry name" value="DAGKc"/>
    <property type="match status" value="1"/>
</dbReference>
<dbReference type="HOGENOM" id="CLU_013399_0_0_1"/>
<feature type="region of interest" description="Disordered" evidence="1">
    <location>
        <begin position="555"/>
        <end position="592"/>
    </location>
</feature>
<dbReference type="PANTHER" id="PTHR12358:SF31">
    <property type="entry name" value="ACYLGLYCEROL KINASE, MITOCHONDRIAL"/>
    <property type="match status" value="1"/>
</dbReference>